<dbReference type="EMBL" id="CAXAMN010023212">
    <property type="protein sequence ID" value="CAK9075897.1"/>
    <property type="molecule type" value="Genomic_DNA"/>
</dbReference>
<evidence type="ECO:0000313" key="2">
    <source>
        <dbReference type="Proteomes" id="UP001642484"/>
    </source>
</evidence>
<accession>A0ABP0PIP4</accession>
<organism evidence="1 2">
    <name type="scientific">Durusdinium trenchii</name>
    <dbReference type="NCBI Taxonomy" id="1381693"/>
    <lineage>
        <taxon>Eukaryota</taxon>
        <taxon>Sar</taxon>
        <taxon>Alveolata</taxon>
        <taxon>Dinophyceae</taxon>
        <taxon>Suessiales</taxon>
        <taxon>Symbiodiniaceae</taxon>
        <taxon>Durusdinium</taxon>
    </lineage>
</organism>
<sequence>MKSLWRPTSLVCARPLAKRWPGGMAGPSSGWFCTVNGATPSSSSHSARRLEEKEVTVHFLDPNVDGLPRYPADGSGCRRRSEFKRVQEGIRVAFIWKRPLTCRKGNKLPWQWDTLSKDFPNH</sequence>
<name>A0ABP0PIP4_9DINO</name>
<protein>
    <submittedName>
        <fullName evidence="1">Uncharacterized protein</fullName>
    </submittedName>
</protein>
<dbReference type="Proteomes" id="UP001642484">
    <property type="component" value="Unassembled WGS sequence"/>
</dbReference>
<gene>
    <name evidence="1" type="ORF">CCMP2556_LOCUS37401</name>
</gene>
<evidence type="ECO:0000313" key="1">
    <source>
        <dbReference type="EMBL" id="CAK9075897.1"/>
    </source>
</evidence>
<comment type="caution">
    <text evidence="1">The sequence shown here is derived from an EMBL/GenBank/DDBJ whole genome shotgun (WGS) entry which is preliminary data.</text>
</comment>
<keyword evidence="2" id="KW-1185">Reference proteome</keyword>
<reference evidence="1 2" key="1">
    <citation type="submission" date="2024-02" db="EMBL/GenBank/DDBJ databases">
        <authorList>
            <person name="Chen Y."/>
            <person name="Shah S."/>
            <person name="Dougan E. K."/>
            <person name="Thang M."/>
            <person name="Chan C."/>
        </authorList>
    </citation>
    <scope>NUCLEOTIDE SEQUENCE [LARGE SCALE GENOMIC DNA]</scope>
</reference>
<proteinExistence type="predicted"/>